<dbReference type="EMBL" id="JANPWB010000009">
    <property type="protein sequence ID" value="KAJ1156109.1"/>
    <property type="molecule type" value="Genomic_DNA"/>
</dbReference>
<sequence>MCVACGGDRWKSADPPAEQAWKYLLEVWAAMEGVALRREDALGLRKYPLLDSWEEMVSCLRGMRQGSDAEESA</sequence>
<accession>A0AAV7RY32</accession>
<reference evidence="1" key="1">
    <citation type="journal article" date="2022" name="bioRxiv">
        <title>Sequencing and chromosome-scale assembly of the giantPleurodeles waltlgenome.</title>
        <authorList>
            <person name="Brown T."/>
            <person name="Elewa A."/>
            <person name="Iarovenko S."/>
            <person name="Subramanian E."/>
            <person name="Araus A.J."/>
            <person name="Petzold A."/>
            <person name="Susuki M."/>
            <person name="Suzuki K.-i.T."/>
            <person name="Hayashi T."/>
            <person name="Toyoda A."/>
            <person name="Oliveira C."/>
            <person name="Osipova E."/>
            <person name="Leigh N.D."/>
            <person name="Simon A."/>
            <person name="Yun M.H."/>
        </authorList>
    </citation>
    <scope>NUCLEOTIDE SEQUENCE</scope>
    <source>
        <strain evidence="1">20211129_DDA</strain>
        <tissue evidence="1">Liver</tissue>
    </source>
</reference>
<proteinExistence type="predicted"/>
<evidence type="ECO:0000313" key="2">
    <source>
        <dbReference type="Proteomes" id="UP001066276"/>
    </source>
</evidence>
<gene>
    <name evidence="1" type="ORF">NDU88_008834</name>
</gene>
<dbReference type="Proteomes" id="UP001066276">
    <property type="component" value="Chromosome 5"/>
</dbReference>
<dbReference type="AlphaFoldDB" id="A0AAV7RY32"/>
<organism evidence="1 2">
    <name type="scientific">Pleurodeles waltl</name>
    <name type="common">Iberian ribbed newt</name>
    <dbReference type="NCBI Taxonomy" id="8319"/>
    <lineage>
        <taxon>Eukaryota</taxon>
        <taxon>Metazoa</taxon>
        <taxon>Chordata</taxon>
        <taxon>Craniata</taxon>
        <taxon>Vertebrata</taxon>
        <taxon>Euteleostomi</taxon>
        <taxon>Amphibia</taxon>
        <taxon>Batrachia</taxon>
        <taxon>Caudata</taxon>
        <taxon>Salamandroidea</taxon>
        <taxon>Salamandridae</taxon>
        <taxon>Pleurodelinae</taxon>
        <taxon>Pleurodeles</taxon>
    </lineage>
</organism>
<protein>
    <submittedName>
        <fullName evidence="1">Uncharacterized protein</fullName>
    </submittedName>
</protein>
<name>A0AAV7RY32_PLEWA</name>
<evidence type="ECO:0000313" key="1">
    <source>
        <dbReference type="EMBL" id="KAJ1156109.1"/>
    </source>
</evidence>
<comment type="caution">
    <text evidence="1">The sequence shown here is derived from an EMBL/GenBank/DDBJ whole genome shotgun (WGS) entry which is preliminary data.</text>
</comment>
<keyword evidence="2" id="KW-1185">Reference proteome</keyword>